<evidence type="ECO:0000256" key="4">
    <source>
        <dbReference type="ARBA" id="ARBA00022692"/>
    </source>
</evidence>
<dbReference type="RefSeq" id="WP_197007911.1">
    <property type="nucleotide sequence ID" value="NZ_BONS01000013.1"/>
</dbReference>
<keyword evidence="5 8" id="KW-1133">Transmembrane helix</keyword>
<evidence type="ECO:0000256" key="6">
    <source>
        <dbReference type="ARBA" id="ARBA00023136"/>
    </source>
</evidence>
<keyword evidence="3" id="KW-1003">Cell membrane</keyword>
<dbReference type="Pfam" id="PF00893">
    <property type="entry name" value="Multi_Drug_Res"/>
    <property type="match status" value="1"/>
</dbReference>
<dbReference type="FunFam" id="1.10.3730.20:FF:000001">
    <property type="entry name" value="Quaternary ammonium compound resistance transporter SugE"/>
    <property type="match status" value="1"/>
</dbReference>
<feature type="transmembrane region" description="Helical" evidence="8">
    <location>
        <begin position="27"/>
        <end position="46"/>
    </location>
</feature>
<comment type="caution">
    <text evidence="9">The sequence shown here is derived from an EMBL/GenBank/DDBJ whole genome shotgun (WGS) entry which is preliminary data.</text>
</comment>
<comment type="similarity">
    <text evidence="7">Belongs to the drug/metabolite transporter (DMT) superfamily. Small multidrug resistance (SMR) (TC 2.A.7.1) family.</text>
</comment>
<dbReference type="PANTHER" id="PTHR30561:SF0">
    <property type="entry name" value="GUANIDINIUM EXPORTER"/>
    <property type="match status" value="1"/>
</dbReference>
<evidence type="ECO:0000256" key="3">
    <source>
        <dbReference type="ARBA" id="ARBA00022475"/>
    </source>
</evidence>
<dbReference type="SUPFAM" id="SSF103481">
    <property type="entry name" value="Multidrug resistance efflux transporter EmrE"/>
    <property type="match status" value="1"/>
</dbReference>
<organism evidence="9 10">
    <name type="scientific">Longispora fulva</name>
    <dbReference type="NCBI Taxonomy" id="619741"/>
    <lineage>
        <taxon>Bacteria</taxon>
        <taxon>Bacillati</taxon>
        <taxon>Actinomycetota</taxon>
        <taxon>Actinomycetes</taxon>
        <taxon>Micromonosporales</taxon>
        <taxon>Micromonosporaceae</taxon>
        <taxon>Longispora</taxon>
    </lineage>
</organism>
<dbReference type="InterPro" id="IPR000390">
    <property type="entry name" value="Small_drug/metabolite_transptr"/>
</dbReference>
<evidence type="ECO:0000313" key="9">
    <source>
        <dbReference type="EMBL" id="MBG6141509.1"/>
    </source>
</evidence>
<dbReference type="Gene3D" id="1.10.3730.20">
    <property type="match status" value="1"/>
</dbReference>
<evidence type="ECO:0000256" key="2">
    <source>
        <dbReference type="ARBA" id="ARBA00022448"/>
    </source>
</evidence>
<keyword evidence="10" id="KW-1185">Reference proteome</keyword>
<dbReference type="InterPro" id="IPR037185">
    <property type="entry name" value="EmrE-like"/>
</dbReference>
<dbReference type="GO" id="GO:0022857">
    <property type="term" value="F:transmembrane transporter activity"/>
    <property type="evidence" value="ECO:0007669"/>
    <property type="project" value="InterPro"/>
</dbReference>
<name>A0A8J7GYB7_9ACTN</name>
<evidence type="ECO:0000313" key="10">
    <source>
        <dbReference type="Proteomes" id="UP000622552"/>
    </source>
</evidence>
<dbReference type="Proteomes" id="UP000622552">
    <property type="component" value="Unassembled WGS sequence"/>
</dbReference>
<dbReference type="GO" id="GO:0005886">
    <property type="term" value="C:plasma membrane"/>
    <property type="evidence" value="ECO:0007669"/>
    <property type="project" value="UniProtKB-SubCell"/>
</dbReference>
<feature type="transmembrane region" description="Helical" evidence="8">
    <location>
        <begin position="58"/>
        <end position="77"/>
    </location>
</feature>
<keyword evidence="4 7" id="KW-0812">Transmembrane</keyword>
<evidence type="ECO:0000256" key="1">
    <source>
        <dbReference type="ARBA" id="ARBA00004651"/>
    </source>
</evidence>
<protein>
    <submittedName>
        <fullName evidence="9">Quaternary ammonium compound-resistance protein SugE</fullName>
    </submittedName>
</protein>
<comment type="subcellular location">
    <subcellularLocation>
        <location evidence="1 7">Cell membrane</location>
        <topology evidence="1 7">Multi-pass membrane protein</topology>
    </subcellularLocation>
</comment>
<dbReference type="AlphaFoldDB" id="A0A8J7GYB7"/>
<evidence type="ECO:0000256" key="8">
    <source>
        <dbReference type="SAM" id="Phobius"/>
    </source>
</evidence>
<evidence type="ECO:0000256" key="7">
    <source>
        <dbReference type="RuleBase" id="RU003942"/>
    </source>
</evidence>
<feature type="transmembrane region" description="Helical" evidence="8">
    <location>
        <begin position="83"/>
        <end position="102"/>
    </location>
</feature>
<sequence>MSWVVLVLAGLVEVVWAQSVKPTENFSRPWPTLVCFVLGAASVYLLSRAMNGLPVGTAYAVFTGIGAVGTIVLGIVVHRDPVSAARLAALSLIVGGVVLARVTSET</sequence>
<dbReference type="InterPro" id="IPR045324">
    <property type="entry name" value="Small_multidrug_res"/>
</dbReference>
<accession>A0A8J7GYB7</accession>
<evidence type="ECO:0000256" key="5">
    <source>
        <dbReference type="ARBA" id="ARBA00022989"/>
    </source>
</evidence>
<keyword evidence="2" id="KW-0813">Transport</keyword>
<dbReference type="PANTHER" id="PTHR30561">
    <property type="entry name" value="SMR FAMILY PROTON-DEPENDENT DRUG EFFLUX TRANSPORTER SUGE"/>
    <property type="match status" value="1"/>
</dbReference>
<gene>
    <name evidence="9" type="ORF">IW245_007703</name>
</gene>
<reference evidence="9" key="1">
    <citation type="submission" date="2020-11" db="EMBL/GenBank/DDBJ databases">
        <title>Sequencing the genomes of 1000 actinobacteria strains.</title>
        <authorList>
            <person name="Klenk H.-P."/>
        </authorList>
    </citation>
    <scope>NUCLEOTIDE SEQUENCE</scope>
    <source>
        <strain evidence="9">DSM 45356</strain>
    </source>
</reference>
<dbReference type="EMBL" id="JADOUF010000001">
    <property type="protein sequence ID" value="MBG6141509.1"/>
    <property type="molecule type" value="Genomic_DNA"/>
</dbReference>
<keyword evidence="6 8" id="KW-0472">Membrane</keyword>
<proteinExistence type="inferred from homology"/>